<protein>
    <submittedName>
        <fullName evidence="1">Uncharacterized protein</fullName>
    </submittedName>
</protein>
<name>A0ABU3WJQ7_9NOCA</name>
<dbReference type="EMBL" id="WBMO01000001">
    <property type="protein sequence ID" value="MDV2474222.1"/>
    <property type="molecule type" value="Genomic_DNA"/>
</dbReference>
<evidence type="ECO:0000313" key="2">
    <source>
        <dbReference type="EMBL" id="MDV2478600.1"/>
    </source>
</evidence>
<organism evidence="1 3">
    <name type="scientific">Rhodococcus zopfii</name>
    <dbReference type="NCBI Taxonomy" id="43772"/>
    <lineage>
        <taxon>Bacteria</taxon>
        <taxon>Bacillati</taxon>
        <taxon>Actinomycetota</taxon>
        <taxon>Actinomycetes</taxon>
        <taxon>Mycobacteriales</taxon>
        <taxon>Nocardiaceae</taxon>
        <taxon>Rhodococcus</taxon>
    </lineage>
</organism>
<evidence type="ECO:0000313" key="3">
    <source>
        <dbReference type="Proteomes" id="UP001275440"/>
    </source>
</evidence>
<dbReference type="Proteomes" id="UP001275440">
    <property type="component" value="Unassembled WGS sequence"/>
</dbReference>
<proteinExistence type="predicted"/>
<evidence type="ECO:0000313" key="1">
    <source>
        <dbReference type="EMBL" id="MDV2474222.1"/>
    </source>
</evidence>
<dbReference type="EMBL" id="WBMO01000005">
    <property type="protein sequence ID" value="MDV2478600.1"/>
    <property type="molecule type" value="Genomic_DNA"/>
</dbReference>
<reference evidence="1 3" key="1">
    <citation type="submission" date="2019-10" db="EMBL/GenBank/DDBJ databases">
        <title>Draft Genome Assembly of Rhodococcus zopfii DSM44189.</title>
        <authorList>
            <person name="Sutton J.M."/>
            <person name="Akob D.M."/>
            <person name="Bushman T.J."/>
        </authorList>
    </citation>
    <scope>NUCLEOTIDE SEQUENCE [LARGE SCALE GENOMIC DNA]</scope>
    <source>
        <strain evidence="1 3">DSM 44189</strain>
    </source>
</reference>
<gene>
    <name evidence="1" type="ORF">F8M49_00255</name>
    <name evidence="2" type="ORF">F8M49_30025</name>
</gene>
<sequence>MSLLIDRLDQIAGWVCTELETVITNQVTYTDKTLSRISTDDEVPLSFNDHASDFAYDLLGTLRNWTNYVANERALPWPGDGRAPHFARWLIRHAYDLARTEQARLAYDQIISLYDAAFKIVDRPPTRTRTINDEQLAEARKLELNAKTCADMARTMGAEYSNLTKRRVLHLVAVAAVVPLRHVKAGRWESPILRLGDVLDAHLTWPTADERSTA</sequence>
<accession>A0ABU3WJQ7</accession>
<keyword evidence="3" id="KW-1185">Reference proteome</keyword>
<comment type="caution">
    <text evidence="1">The sequence shown here is derived from an EMBL/GenBank/DDBJ whole genome shotgun (WGS) entry which is preliminary data.</text>
</comment>